<dbReference type="UniPathway" id="UPA00219"/>
<dbReference type="GO" id="GO:0009252">
    <property type="term" value="P:peptidoglycan biosynthetic process"/>
    <property type="evidence" value="ECO:0007669"/>
    <property type="project" value="UniProtKB-UniRule"/>
</dbReference>
<feature type="binding site" evidence="7">
    <location>
        <begin position="76"/>
        <end position="77"/>
    </location>
    <ligand>
        <name>substrate</name>
    </ligand>
</feature>
<evidence type="ECO:0000256" key="4">
    <source>
        <dbReference type="ARBA" id="ARBA00022984"/>
    </source>
</evidence>
<dbReference type="RefSeq" id="WP_235615235.1">
    <property type="nucleotide sequence ID" value="NZ_MARB01000017.1"/>
</dbReference>
<dbReference type="InterPro" id="IPR033134">
    <property type="entry name" value="Asp/Glu_racemase_AS_2"/>
</dbReference>
<dbReference type="InterPro" id="IPR001920">
    <property type="entry name" value="Asp/Glu_race"/>
</dbReference>
<dbReference type="Gene3D" id="3.40.50.1860">
    <property type="match status" value="2"/>
</dbReference>
<evidence type="ECO:0000313" key="8">
    <source>
        <dbReference type="EMBL" id="ODJ86831.1"/>
    </source>
</evidence>
<evidence type="ECO:0000256" key="7">
    <source>
        <dbReference type="HAMAP-Rule" id="MF_00258"/>
    </source>
</evidence>
<proteinExistence type="inferred from homology"/>
<evidence type="ECO:0000256" key="6">
    <source>
        <dbReference type="ARBA" id="ARBA00023316"/>
    </source>
</evidence>
<keyword evidence="9" id="KW-1185">Reference proteome</keyword>
<evidence type="ECO:0000256" key="1">
    <source>
        <dbReference type="ARBA" id="ARBA00001602"/>
    </source>
</evidence>
<dbReference type="GO" id="GO:0008881">
    <property type="term" value="F:glutamate racemase activity"/>
    <property type="evidence" value="ECO:0007669"/>
    <property type="project" value="UniProtKB-UniRule"/>
</dbReference>
<dbReference type="GO" id="GO:0008360">
    <property type="term" value="P:regulation of cell shape"/>
    <property type="evidence" value="ECO:0007669"/>
    <property type="project" value="UniProtKB-KW"/>
</dbReference>
<reference evidence="8 9" key="1">
    <citation type="submission" date="2016-06" db="EMBL/GenBank/DDBJ databases">
        <title>Genome sequence of endosymbiont of Candidatus Endolucinida thiodiazotropha.</title>
        <authorList>
            <person name="Poehlein A."/>
            <person name="Koenig S."/>
            <person name="Heiden S.E."/>
            <person name="Thuermer A."/>
            <person name="Voget S."/>
            <person name="Daniel R."/>
            <person name="Markert S."/>
            <person name="Gros O."/>
            <person name="Schweder T."/>
        </authorList>
    </citation>
    <scope>NUCLEOTIDE SEQUENCE [LARGE SCALE GENOMIC DNA]</scope>
    <source>
        <strain evidence="8 9">COS</strain>
    </source>
</reference>
<gene>
    <name evidence="8" type="primary">yrpC</name>
    <name evidence="7" type="synonym">murI</name>
    <name evidence="8" type="ORF">CODIS_29740</name>
</gene>
<dbReference type="InterPro" id="IPR015942">
    <property type="entry name" value="Asp/Glu/hydantoin_racemase"/>
</dbReference>
<dbReference type="PANTHER" id="PTHR21198">
    <property type="entry name" value="GLUTAMATE RACEMASE"/>
    <property type="match status" value="1"/>
</dbReference>
<comment type="similarity">
    <text evidence="7">Belongs to the aspartate/glutamate racemases family.</text>
</comment>
<sequence length="267" mass="29073">MMSSSLPIGIFDSGIGGLSVLHHIRDLLPSEDLIYVSDRDNLPYGSKESRFILERSKYIVEFLIEQKVKAIVIACNTATAVAVSHLRNSYPLPIIGMEPGVKPATANSQNGVIGVLATEGTLVSGKFQSLVQQHANGTDIFYCPCHGWVEAIEHNGATHGKTVELVEQSLKPVLEKGVDTLVLGCTHYPFVKDTIEKVAGSSVTIIDTGRAVARQLQRRLSDEEILSSNPDTGQQRYWCSGSPEKTQKLIAKIQGQPCIVNRLPLPD</sequence>
<dbReference type="FunFam" id="3.40.50.1860:FF:000001">
    <property type="entry name" value="Glutamate racemase"/>
    <property type="match status" value="1"/>
</dbReference>
<feature type="active site" description="Proton donor/acceptor" evidence="7">
    <location>
        <position position="185"/>
    </location>
</feature>
<dbReference type="SUPFAM" id="SSF53681">
    <property type="entry name" value="Aspartate/glutamate racemase"/>
    <property type="match status" value="2"/>
</dbReference>
<feature type="active site" description="Proton donor/acceptor" evidence="7">
    <location>
        <position position="75"/>
    </location>
</feature>
<dbReference type="Pfam" id="PF01177">
    <property type="entry name" value="Asp_Glu_race"/>
    <property type="match status" value="1"/>
</dbReference>
<dbReference type="PROSITE" id="PS00923">
    <property type="entry name" value="ASP_GLU_RACEMASE_1"/>
    <property type="match status" value="1"/>
</dbReference>
<feature type="binding site" evidence="7">
    <location>
        <begin position="44"/>
        <end position="45"/>
    </location>
    <ligand>
        <name>substrate</name>
    </ligand>
</feature>
<dbReference type="EMBL" id="MARB01000017">
    <property type="protein sequence ID" value="ODJ86831.1"/>
    <property type="molecule type" value="Genomic_DNA"/>
</dbReference>
<dbReference type="EC" id="5.1.1.3" evidence="2 7"/>
<keyword evidence="3 7" id="KW-0133">Cell shape</keyword>
<dbReference type="NCBIfam" id="TIGR00067">
    <property type="entry name" value="glut_race"/>
    <property type="match status" value="1"/>
</dbReference>
<keyword evidence="5 7" id="KW-0413">Isomerase</keyword>
<comment type="catalytic activity">
    <reaction evidence="1 7">
        <text>L-glutamate = D-glutamate</text>
        <dbReference type="Rhea" id="RHEA:12813"/>
        <dbReference type="ChEBI" id="CHEBI:29985"/>
        <dbReference type="ChEBI" id="CHEBI:29986"/>
        <dbReference type="EC" id="5.1.1.3"/>
    </reaction>
</comment>
<protein>
    <recommendedName>
        <fullName evidence="2 7">Glutamate racemase</fullName>
        <ecNumber evidence="2 7">5.1.1.3</ecNumber>
    </recommendedName>
</protein>
<keyword evidence="4 7" id="KW-0573">Peptidoglycan synthesis</keyword>
<dbReference type="GO" id="GO:0071555">
    <property type="term" value="P:cell wall organization"/>
    <property type="evidence" value="ECO:0007669"/>
    <property type="project" value="UniProtKB-KW"/>
</dbReference>
<dbReference type="InterPro" id="IPR004391">
    <property type="entry name" value="Glu_race"/>
</dbReference>
<feature type="binding site" evidence="7">
    <location>
        <begin position="12"/>
        <end position="13"/>
    </location>
    <ligand>
        <name>substrate</name>
    </ligand>
</feature>
<accession>A0A7Z1AEF4</accession>
<dbReference type="InterPro" id="IPR018187">
    <property type="entry name" value="Asp/Glu_racemase_AS_1"/>
</dbReference>
<organism evidence="8 9">
    <name type="scientific">Candidatus Thiodiazotropha endolucinida</name>
    <dbReference type="NCBI Taxonomy" id="1655433"/>
    <lineage>
        <taxon>Bacteria</taxon>
        <taxon>Pseudomonadati</taxon>
        <taxon>Pseudomonadota</taxon>
        <taxon>Gammaproteobacteria</taxon>
        <taxon>Chromatiales</taxon>
        <taxon>Sedimenticolaceae</taxon>
        <taxon>Candidatus Thiodiazotropha</taxon>
    </lineage>
</organism>
<dbReference type="HAMAP" id="MF_00258">
    <property type="entry name" value="Glu_racemase"/>
    <property type="match status" value="1"/>
</dbReference>
<feature type="binding site" evidence="7">
    <location>
        <begin position="186"/>
        <end position="187"/>
    </location>
    <ligand>
        <name>substrate</name>
    </ligand>
</feature>
<comment type="function">
    <text evidence="7">Provides the (R)-glutamate required for cell wall biosynthesis.</text>
</comment>
<evidence type="ECO:0000256" key="5">
    <source>
        <dbReference type="ARBA" id="ARBA00023235"/>
    </source>
</evidence>
<dbReference type="AlphaFoldDB" id="A0A7Z1AEF4"/>
<comment type="pathway">
    <text evidence="7">Cell wall biogenesis; peptidoglycan biosynthesis.</text>
</comment>
<dbReference type="PROSITE" id="PS00924">
    <property type="entry name" value="ASP_GLU_RACEMASE_2"/>
    <property type="match status" value="1"/>
</dbReference>
<keyword evidence="6 7" id="KW-0961">Cell wall biogenesis/degradation</keyword>
<comment type="caution">
    <text evidence="8">The sequence shown here is derived from an EMBL/GenBank/DDBJ whole genome shotgun (WGS) entry which is preliminary data.</text>
</comment>
<dbReference type="Proteomes" id="UP000094769">
    <property type="component" value="Unassembled WGS sequence"/>
</dbReference>
<dbReference type="PANTHER" id="PTHR21198:SF2">
    <property type="entry name" value="GLUTAMATE RACEMASE"/>
    <property type="match status" value="1"/>
</dbReference>
<name>A0A7Z1AEF4_9GAMM</name>
<evidence type="ECO:0000256" key="2">
    <source>
        <dbReference type="ARBA" id="ARBA00013090"/>
    </source>
</evidence>
<evidence type="ECO:0000313" key="9">
    <source>
        <dbReference type="Proteomes" id="UP000094769"/>
    </source>
</evidence>
<evidence type="ECO:0000256" key="3">
    <source>
        <dbReference type="ARBA" id="ARBA00022960"/>
    </source>
</evidence>